<evidence type="ECO:0000313" key="4">
    <source>
        <dbReference type="EMBL" id="CBH98843.1"/>
    </source>
</evidence>
<dbReference type="CDD" id="cd10918">
    <property type="entry name" value="CE4_NodB_like_5s_6s"/>
    <property type="match status" value="1"/>
</dbReference>
<dbReference type="EMBL" id="CABM01000063">
    <property type="protein sequence ID" value="CBH98843.1"/>
    <property type="molecule type" value="Genomic_DNA"/>
</dbReference>
<evidence type="ECO:0000256" key="1">
    <source>
        <dbReference type="ARBA" id="ARBA00004613"/>
    </source>
</evidence>
<organism evidence="4">
    <name type="scientific">mine drainage metagenome</name>
    <dbReference type="NCBI Taxonomy" id="410659"/>
    <lineage>
        <taxon>unclassified sequences</taxon>
        <taxon>metagenomes</taxon>
        <taxon>ecological metagenomes</taxon>
    </lineage>
</organism>
<proteinExistence type="predicted"/>
<keyword evidence="2" id="KW-0732">Signal</keyword>
<evidence type="ECO:0000256" key="2">
    <source>
        <dbReference type="ARBA" id="ARBA00022729"/>
    </source>
</evidence>
<comment type="caution">
    <text evidence="4">The sequence shown here is derived from an EMBL/GenBank/DDBJ whole genome shotgun (WGS) entry which is preliminary data.</text>
</comment>
<accession>E6PV92</accession>
<dbReference type="AlphaFoldDB" id="E6PV92"/>
<dbReference type="InterPro" id="IPR051398">
    <property type="entry name" value="Polysacch_Deacetylase"/>
</dbReference>
<dbReference type="PANTHER" id="PTHR34216">
    <property type="match status" value="1"/>
</dbReference>
<gene>
    <name evidence="4" type="ORF">CARN2_4294</name>
</gene>
<dbReference type="InterPro" id="IPR002509">
    <property type="entry name" value="NODB_dom"/>
</dbReference>
<reference evidence="4" key="1">
    <citation type="submission" date="2009-10" db="EMBL/GenBank/DDBJ databases">
        <title>Diversity of trophic interactions inside an arsenic-rich microbial ecosystem.</title>
        <authorList>
            <person name="Bertin P.N."/>
            <person name="Heinrich-Salmeron A."/>
            <person name="Pelletier E."/>
            <person name="Goulhen-Chollet F."/>
            <person name="Arsene-Ploetze F."/>
            <person name="Gallien S."/>
            <person name="Calteau A."/>
            <person name="Vallenet D."/>
            <person name="Casiot C."/>
            <person name="Chane-Woon-Ming B."/>
            <person name="Giloteaux L."/>
            <person name="Barakat M."/>
            <person name="Bonnefoy V."/>
            <person name="Bruneel O."/>
            <person name="Chandler M."/>
            <person name="Cleiss J."/>
            <person name="Duran R."/>
            <person name="Elbaz-Poulichet F."/>
            <person name="Fonknechten N."/>
            <person name="Lauga B."/>
            <person name="Mornico D."/>
            <person name="Ortet P."/>
            <person name="Schaeffer C."/>
            <person name="Siguier P."/>
            <person name="Alexander Thil Smith A."/>
            <person name="Van Dorsselaer A."/>
            <person name="Weissenbach J."/>
            <person name="Medigue C."/>
            <person name="Le Paslier D."/>
        </authorList>
    </citation>
    <scope>NUCLEOTIDE SEQUENCE</scope>
</reference>
<dbReference type="InterPro" id="IPR011330">
    <property type="entry name" value="Glyco_hydro/deAcase_b/a-brl"/>
</dbReference>
<sequence length="261" mass="28453">MKRVSILMYHGLYSNERELESIDAEDRPYALSTREFRAQLSLLRLHGVPVLDPAALERGHLEQGGVVITFDDGHASNAELALPLLREHAMKAAFFITTGFVGQRPGYCSWEQVRELATNGMLVGGHGHTHRFLSDVSGEELRSELQTSQAQLTQALRRPAAQMSFPGGRFDAQSIAAAQAAGFAVLHGSAVGTLAAQAAAPAGPMPRIAIRPGMTHPIFMAYAQGRATRMVRAQLASQLKGMVKRLIGNERYHQLYARLKG</sequence>
<dbReference type="PANTHER" id="PTHR34216:SF3">
    <property type="entry name" value="POLY-BETA-1,6-N-ACETYL-D-GLUCOSAMINE N-DEACETYLASE"/>
    <property type="match status" value="1"/>
</dbReference>
<protein>
    <submittedName>
        <fullName evidence="4">Putative Polysaccharide deacetylase</fullName>
    </submittedName>
</protein>
<dbReference type="GO" id="GO:0005576">
    <property type="term" value="C:extracellular region"/>
    <property type="evidence" value="ECO:0007669"/>
    <property type="project" value="UniProtKB-SubCell"/>
</dbReference>
<name>E6PV92_9ZZZZ</name>
<feature type="domain" description="NodB homology" evidence="3">
    <location>
        <begin position="64"/>
        <end position="261"/>
    </location>
</feature>
<evidence type="ECO:0000259" key="3">
    <source>
        <dbReference type="PROSITE" id="PS51677"/>
    </source>
</evidence>
<dbReference type="PROSITE" id="PS51677">
    <property type="entry name" value="NODB"/>
    <property type="match status" value="1"/>
</dbReference>
<dbReference type="Pfam" id="PF01522">
    <property type="entry name" value="Polysacc_deac_1"/>
    <property type="match status" value="1"/>
</dbReference>
<dbReference type="GO" id="GO:0016810">
    <property type="term" value="F:hydrolase activity, acting on carbon-nitrogen (but not peptide) bonds"/>
    <property type="evidence" value="ECO:0007669"/>
    <property type="project" value="InterPro"/>
</dbReference>
<comment type="subcellular location">
    <subcellularLocation>
        <location evidence="1">Secreted</location>
    </subcellularLocation>
</comment>
<dbReference type="SUPFAM" id="SSF88713">
    <property type="entry name" value="Glycoside hydrolase/deacetylase"/>
    <property type="match status" value="1"/>
</dbReference>
<dbReference type="GO" id="GO:0005975">
    <property type="term" value="P:carbohydrate metabolic process"/>
    <property type="evidence" value="ECO:0007669"/>
    <property type="project" value="InterPro"/>
</dbReference>
<dbReference type="Gene3D" id="3.20.20.370">
    <property type="entry name" value="Glycoside hydrolase/deacetylase"/>
    <property type="match status" value="1"/>
</dbReference>